<feature type="domain" description="SWIM-type" evidence="3">
    <location>
        <begin position="386"/>
        <end position="422"/>
    </location>
</feature>
<keyword evidence="5" id="KW-1185">Reference proteome</keyword>
<dbReference type="PROSITE" id="PS50966">
    <property type="entry name" value="ZF_SWIM"/>
    <property type="match status" value="1"/>
</dbReference>
<name>A0A226D0L8_FOLCA</name>
<keyword evidence="1" id="KW-0863">Zinc-finger</keyword>
<accession>A0A226D0L8</accession>
<gene>
    <name evidence="4" type="ORF">Fcan01_26139</name>
</gene>
<evidence type="ECO:0000256" key="1">
    <source>
        <dbReference type="PROSITE-ProRule" id="PRU00325"/>
    </source>
</evidence>
<organism evidence="4 5">
    <name type="scientific">Folsomia candida</name>
    <name type="common">Springtail</name>
    <dbReference type="NCBI Taxonomy" id="158441"/>
    <lineage>
        <taxon>Eukaryota</taxon>
        <taxon>Metazoa</taxon>
        <taxon>Ecdysozoa</taxon>
        <taxon>Arthropoda</taxon>
        <taxon>Hexapoda</taxon>
        <taxon>Collembola</taxon>
        <taxon>Entomobryomorpha</taxon>
        <taxon>Isotomoidea</taxon>
        <taxon>Isotomidae</taxon>
        <taxon>Proisotominae</taxon>
        <taxon>Folsomia</taxon>
    </lineage>
</organism>
<evidence type="ECO:0000313" key="4">
    <source>
        <dbReference type="EMBL" id="OXA39122.1"/>
    </source>
</evidence>
<evidence type="ECO:0000259" key="3">
    <source>
        <dbReference type="PROSITE" id="PS50966"/>
    </source>
</evidence>
<dbReference type="EMBL" id="LNIX01000041">
    <property type="protein sequence ID" value="OXA39122.1"/>
    <property type="molecule type" value="Genomic_DNA"/>
</dbReference>
<keyword evidence="1" id="KW-0479">Metal-binding</keyword>
<proteinExistence type="predicted"/>
<dbReference type="Proteomes" id="UP000198287">
    <property type="component" value="Unassembled WGS sequence"/>
</dbReference>
<dbReference type="Pfam" id="PF04434">
    <property type="entry name" value="SWIM"/>
    <property type="match status" value="1"/>
</dbReference>
<feature type="region of interest" description="Disordered" evidence="2">
    <location>
        <begin position="1"/>
        <end position="31"/>
    </location>
</feature>
<dbReference type="OrthoDB" id="119028at2759"/>
<evidence type="ECO:0000256" key="2">
    <source>
        <dbReference type="SAM" id="MobiDB-lite"/>
    </source>
</evidence>
<keyword evidence="1" id="KW-0862">Zinc</keyword>
<dbReference type="GO" id="GO:0008270">
    <property type="term" value="F:zinc ion binding"/>
    <property type="evidence" value="ECO:0007669"/>
    <property type="project" value="UniProtKB-KW"/>
</dbReference>
<dbReference type="AlphaFoldDB" id="A0A226D0L8"/>
<protein>
    <recommendedName>
        <fullName evidence="3">SWIM-type domain-containing protein</fullName>
    </recommendedName>
</protein>
<reference evidence="4 5" key="1">
    <citation type="submission" date="2015-12" db="EMBL/GenBank/DDBJ databases">
        <title>The genome of Folsomia candida.</title>
        <authorList>
            <person name="Faddeeva A."/>
            <person name="Derks M.F."/>
            <person name="Anvar Y."/>
            <person name="Smit S."/>
            <person name="Van Straalen N."/>
            <person name="Roelofs D."/>
        </authorList>
    </citation>
    <scope>NUCLEOTIDE SEQUENCE [LARGE SCALE GENOMIC DNA]</scope>
    <source>
        <strain evidence="4 5">VU population</strain>
        <tissue evidence="4">Whole body</tissue>
    </source>
</reference>
<comment type="caution">
    <text evidence="4">The sequence shown here is derived from an EMBL/GenBank/DDBJ whole genome shotgun (WGS) entry which is preliminary data.</text>
</comment>
<sequence>MDNNGADLDYRSESSESEEDSQPPPLKKLKRVPNDWEKVEVFETFESAKCKIKSERKFVYKSSTDICNGKKMYYNCAIQRCPAKIHLYLPGDNLTAILYKNGKDHDHEHASTHGINHEINTTIDAILAEGTQMPKHIIKKLRVASGETSEDFVVMFPITNGFRTALSEEFKRSHCWFHVKQNVKKNLSNKIPPDDIKSIIEDIDFLQLADNEDEFEVAKKLWNKNSTKEFCDYFHNNYLDQRSGWYEVYAPGFPSTNNGLESLNSTIKKENTLRSKLPLGDFFSTMEQIVSGWSQDRNSVVPSYTIFSLSPSHTLKIQTKSFMWSIDKTRAPVKTRARGDGLIDYYVTPTGHDPLKKEDVDGYIKKLERKSWTKFDTYRKCKNSLWQVTYTTSNWMTSQCTCPSFKKDGICKHIMGIAIIRKDFIVEDEEKAIPIGGKRQRGRPAKAEKALLTD</sequence>
<evidence type="ECO:0000313" key="5">
    <source>
        <dbReference type="Proteomes" id="UP000198287"/>
    </source>
</evidence>
<dbReference type="InterPro" id="IPR007527">
    <property type="entry name" value="Znf_SWIM"/>
</dbReference>